<keyword evidence="3" id="KW-0645">Protease</keyword>
<dbReference type="GO" id="GO:0046872">
    <property type="term" value="F:metal ion binding"/>
    <property type="evidence" value="ECO:0007669"/>
    <property type="project" value="UniProtKB-UniRule"/>
</dbReference>
<feature type="active site" description="Proton acceptor" evidence="7">
    <location>
        <position position="207"/>
    </location>
</feature>
<dbReference type="SUPFAM" id="SSF53187">
    <property type="entry name" value="Zn-dependent exopeptidases"/>
    <property type="match status" value="1"/>
</dbReference>
<keyword evidence="5 9" id="KW-0378">Hydrolase</keyword>
<evidence type="ECO:0000313" key="10">
    <source>
        <dbReference type="Proteomes" id="UP000475117"/>
    </source>
</evidence>
<gene>
    <name evidence="9" type="ORF">G3M56_010300</name>
</gene>
<feature type="binding site" evidence="8">
    <location>
        <position position="208"/>
    </location>
    <ligand>
        <name>Zn(2+)</name>
        <dbReference type="ChEBI" id="CHEBI:29105"/>
        <label>2</label>
    </ligand>
</feature>
<dbReference type="Proteomes" id="UP000475117">
    <property type="component" value="Chromosome"/>
</dbReference>
<feature type="binding site" evidence="8">
    <location>
        <position position="173"/>
    </location>
    <ligand>
        <name>Zn(2+)</name>
        <dbReference type="ChEBI" id="CHEBI:29105"/>
        <label>2</label>
    </ligand>
</feature>
<evidence type="ECO:0000256" key="7">
    <source>
        <dbReference type="PIRSR" id="PIRSR001123-1"/>
    </source>
</evidence>
<evidence type="ECO:0000256" key="4">
    <source>
        <dbReference type="ARBA" id="ARBA00022723"/>
    </source>
</evidence>
<dbReference type="Gene3D" id="2.40.30.40">
    <property type="entry name" value="Peptidase M42, domain 2"/>
    <property type="match status" value="1"/>
</dbReference>
<comment type="similarity">
    <text evidence="1 6">Belongs to the peptidase M42 family.</text>
</comment>
<name>A0A7T7JDT8_9BACT</name>
<feature type="binding site" evidence="8">
    <location>
        <position position="319"/>
    </location>
    <ligand>
        <name>Zn(2+)</name>
        <dbReference type="ChEBI" id="CHEBI:29105"/>
        <label>2</label>
    </ligand>
</feature>
<organism evidence="9 10">
    <name type="scientific">Sulfuriroseicoccus oceanibius</name>
    <dbReference type="NCBI Taxonomy" id="2707525"/>
    <lineage>
        <taxon>Bacteria</taxon>
        <taxon>Pseudomonadati</taxon>
        <taxon>Verrucomicrobiota</taxon>
        <taxon>Verrucomicrobiia</taxon>
        <taxon>Verrucomicrobiales</taxon>
        <taxon>Verrucomicrobiaceae</taxon>
        <taxon>Sulfuriroseicoccus</taxon>
    </lineage>
</organism>
<dbReference type="PANTHER" id="PTHR32481:SF7">
    <property type="entry name" value="AMINOPEPTIDASE YHFE-RELATED"/>
    <property type="match status" value="1"/>
</dbReference>
<dbReference type="InterPro" id="IPR008007">
    <property type="entry name" value="Peptidase_M42"/>
</dbReference>
<evidence type="ECO:0000256" key="1">
    <source>
        <dbReference type="ARBA" id="ARBA00006272"/>
    </source>
</evidence>
<dbReference type="Gene3D" id="3.40.630.10">
    <property type="entry name" value="Zn peptidases"/>
    <property type="match status" value="1"/>
</dbReference>
<protein>
    <submittedName>
        <fullName evidence="9">M20/M25/M40 family metallo-hydrolase</fullName>
    </submittedName>
</protein>
<dbReference type="PANTHER" id="PTHR32481">
    <property type="entry name" value="AMINOPEPTIDASE"/>
    <property type="match status" value="1"/>
</dbReference>
<keyword evidence="10" id="KW-1185">Reference proteome</keyword>
<dbReference type="KEGG" id="soa:G3M56_010300"/>
<sequence>MNLERLAAVATTPGAPGYEKPIRDLILGSVTDWCDSVRVDNIGNVICHVKGKNSDEPSMAAAHMDEIGFIVKSIDERGFIRFAPLGGFDPKALTAQRVIVHAKGGDLMGTMGGKPIHIMKPDERGKALDITDFFIDLGLPGEQVNELVEIGDPITRWSPLVEVGDCVNCKSLDNRASVFVLLETLREIAEEKIELSNDFYAVFTVQEEVGLRGVLASSLEIQPKFGIGLDTTIAFDGPGSSPDTKVTSLGDGTAIKIMDSSVICDPRMIRYMKAQADAAKIKWQPEVLTAGGTDTAGMQRNTPGGAIVGAISIPTRNIHLSTEMSHKEDLRASIDLLKLVVANFDQGDWAI</sequence>
<accession>A0A7T7JDT8</accession>
<feature type="binding site" evidence="8">
    <location>
        <position position="173"/>
    </location>
    <ligand>
        <name>Zn(2+)</name>
        <dbReference type="ChEBI" id="CHEBI:29105"/>
        <label>1</label>
    </ligand>
</feature>
<dbReference type="GO" id="GO:0004177">
    <property type="term" value="F:aminopeptidase activity"/>
    <property type="evidence" value="ECO:0007669"/>
    <property type="project" value="UniProtKB-UniRule"/>
</dbReference>
<comment type="cofactor">
    <cofactor evidence="8">
        <name>a divalent metal cation</name>
        <dbReference type="ChEBI" id="CHEBI:60240"/>
    </cofactor>
    <text evidence="8">Binds 2 divalent metal cations per subunit.</text>
</comment>
<feature type="binding site" evidence="8">
    <location>
        <position position="63"/>
    </location>
    <ligand>
        <name>Zn(2+)</name>
        <dbReference type="ChEBI" id="CHEBI:29105"/>
        <label>1</label>
    </ligand>
</feature>
<dbReference type="Pfam" id="PF05343">
    <property type="entry name" value="Peptidase_M42"/>
    <property type="match status" value="1"/>
</dbReference>
<dbReference type="InterPro" id="IPR051464">
    <property type="entry name" value="Peptidase_M42_aminopept"/>
</dbReference>
<evidence type="ECO:0000256" key="6">
    <source>
        <dbReference type="PIRNR" id="PIRNR001123"/>
    </source>
</evidence>
<dbReference type="SUPFAM" id="SSF101821">
    <property type="entry name" value="Aminopeptidase/glucanase lid domain"/>
    <property type="match status" value="1"/>
</dbReference>
<evidence type="ECO:0000256" key="3">
    <source>
        <dbReference type="ARBA" id="ARBA00022670"/>
    </source>
</evidence>
<feature type="binding site" evidence="8">
    <location>
        <position position="230"/>
    </location>
    <ligand>
        <name>Zn(2+)</name>
        <dbReference type="ChEBI" id="CHEBI:29105"/>
        <label>1</label>
    </ligand>
</feature>
<dbReference type="GO" id="GO:0006508">
    <property type="term" value="P:proteolysis"/>
    <property type="evidence" value="ECO:0007669"/>
    <property type="project" value="UniProtKB-KW"/>
</dbReference>
<dbReference type="AlphaFoldDB" id="A0A7T7JDT8"/>
<proteinExistence type="inferred from homology"/>
<evidence type="ECO:0000256" key="8">
    <source>
        <dbReference type="PIRSR" id="PIRSR001123-2"/>
    </source>
</evidence>
<reference evidence="9 10" key="1">
    <citation type="submission" date="2020-12" db="EMBL/GenBank/DDBJ databases">
        <title>Sulforoseuscoccus oceanibium gen. nov., sp. nov., a representative of the phylum Verrucomicrobia with special cytoplasmic membrane, and proposal of Sulforoseuscoccusaceae fam. nov.</title>
        <authorList>
            <person name="Xi F."/>
        </authorList>
    </citation>
    <scope>NUCLEOTIDE SEQUENCE [LARGE SCALE GENOMIC DNA]</scope>
    <source>
        <strain evidence="9 10">T37</strain>
    </source>
</reference>
<dbReference type="InterPro" id="IPR023367">
    <property type="entry name" value="Peptidase_M42_dom2"/>
</dbReference>
<dbReference type="EMBL" id="CP066776">
    <property type="protein sequence ID" value="QQL46406.1"/>
    <property type="molecule type" value="Genomic_DNA"/>
</dbReference>
<keyword evidence="4 8" id="KW-0479">Metal-binding</keyword>
<evidence type="ECO:0000256" key="2">
    <source>
        <dbReference type="ARBA" id="ARBA00022438"/>
    </source>
</evidence>
<dbReference type="PIRSF" id="PIRSF001123">
    <property type="entry name" value="PepA_GA"/>
    <property type="match status" value="1"/>
</dbReference>
<keyword evidence="2" id="KW-0031">Aminopeptidase</keyword>
<evidence type="ECO:0000313" key="9">
    <source>
        <dbReference type="EMBL" id="QQL46406.1"/>
    </source>
</evidence>
<evidence type="ECO:0000256" key="5">
    <source>
        <dbReference type="ARBA" id="ARBA00022801"/>
    </source>
</evidence>